<sequence>MKYLSKFLLKSEYTCSHCGSLPPDFDFYPYEEFFDIFDDIREEWGKPIIINSGYRCPAHNSAVGGSPLSAHVFGLALDCDCKDDDEVDKLYAHIVRMYPELRIGVYKGGSTFIHIDCAFKIYPRASVSWREGARW</sequence>
<accession>A0A6H1ZK02</accession>
<protein>
    <submittedName>
        <fullName evidence="2">Putative peptidase</fullName>
    </submittedName>
</protein>
<dbReference type="SUPFAM" id="SSF55166">
    <property type="entry name" value="Hedgehog/DD-peptidase"/>
    <property type="match status" value="1"/>
</dbReference>
<dbReference type="Pfam" id="PF08291">
    <property type="entry name" value="Peptidase_M15_3"/>
    <property type="match status" value="1"/>
</dbReference>
<evidence type="ECO:0000259" key="1">
    <source>
        <dbReference type="Pfam" id="PF08291"/>
    </source>
</evidence>
<organism evidence="2">
    <name type="scientific">viral metagenome</name>
    <dbReference type="NCBI Taxonomy" id="1070528"/>
    <lineage>
        <taxon>unclassified sequences</taxon>
        <taxon>metagenomes</taxon>
        <taxon>organismal metagenomes</taxon>
    </lineage>
</organism>
<dbReference type="InterPro" id="IPR013230">
    <property type="entry name" value="Peptidase_M15A_C"/>
</dbReference>
<evidence type="ECO:0000313" key="2">
    <source>
        <dbReference type="EMBL" id="QJA47761.1"/>
    </source>
</evidence>
<dbReference type="Gene3D" id="3.30.1380.10">
    <property type="match status" value="1"/>
</dbReference>
<dbReference type="EMBL" id="MT144055">
    <property type="protein sequence ID" value="QJA47761.1"/>
    <property type="molecule type" value="Genomic_DNA"/>
</dbReference>
<name>A0A6H1ZK02_9ZZZZ</name>
<gene>
    <name evidence="2" type="ORF">TM448A00733_0022</name>
</gene>
<dbReference type="AlphaFoldDB" id="A0A6H1ZK02"/>
<dbReference type="InterPro" id="IPR009045">
    <property type="entry name" value="Zn_M74/Hedgehog-like"/>
</dbReference>
<proteinExistence type="predicted"/>
<feature type="domain" description="Peptidase M15A C-terminal" evidence="1">
    <location>
        <begin position="31"/>
        <end position="116"/>
    </location>
</feature>
<reference evidence="2" key="1">
    <citation type="submission" date="2020-03" db="EMBL/GenBank/DDBJ databases">
        <title>The deep terrestrial virosphere.</title>
        <authorList>
            <person name="Holmfeldt K."/>
            <person name="Nilsson E."/>
            <person name="Simone D."/>
            <person name="Lopez-Fernandez M."/>
            <person name="Wu X."/>
            <person name="de Brujin I."/>
            <person name="Lundin D."/>
            <person name="Andersson A."/>
            <person name="Bertilsson S."/>
            <person name="Dopson M."/>
        </authorList>
    </citation>
    <scope>NUCLEOTIDE SEQUENCE</scope>
    <source>
        <strain evidence="2">TM448A00733</strain>
    </source>
</reference>